<dbReference type="PANTHER" id="PTHR42881">
    <property type="entry name" value="PROLYL ENDOPEPTIDASE"/>
    <property type="match status" value="1"/>
</dbReference>
<dbReference type="PANTHER" id="PTHR42881:SF2">
    <property type="entry name" value="PROLYL ENDOPEPTIDASE"/>
    <property type="match status" value="1"/>
</dbReference>
<dbReference type="EMBL" id="JACHLY010000001">
    <property type="protein sequence ID" value="MBB6000297.1"/>
    <property type="molecule type" value="Genomic_DNA"/>
</dbReference>
<dbReference type="GO" id="GO:0005829">
    <property type="term" value="C:cytosol"/>
    <property type="evidence" value="ECO:0007669"/>
    <property type="project" value="TreeGrafter"/>
</dbReference>
<keyword evidence="5 9" id="KW-0378">Hydrolase</keyword>
<dbReference type="Proteomes" id="UP000578077">
    <property type="component" value="Unassembled WGS sequence"/>
</dbReference>
<evidence type="ECO:0000256" key="5">
    <source>
        <dbReference type="ARBA" id="ARBA00022801"/>
    </source>
</evidence>
<comment type="catalytic activity">
    <reaction evidence="1">
        <text>Hydrolysis of Pro-|-Xaa &gt;&gt; Ala-|-Xaa in oligopeptides.</text>
        <dbReference type="EC" id="3.4.21.26"/>
    </reaction>
</comment>
<evidence type="ECO:0000256" key="4">
    <source>
        <dbReference type="ARBA" id="ARBA00022670"/>
    </source>
</evidence>
<evidence type="ECO:0000256" key="2">
    <source>
        <dbReference type="ARBA" id="ARBA00005228"/>
    </source>
</evidence>
<dbReference type="Gene3D" id="2.130.10.120">
    <property type="entry name" value="Prolyl oligopeptidase, N-terminal domain"/>
    <property type="match status" value="1"/>
</dbReference>
<dbReference type="Gene3D" id="3.40.50.1820">
    <property type="entry name" value="alpha/beta hydrolase"/>
    <property type="match status" value="1"/>
</dbReference>
<evidence type="ECO:0000259" key="7">
    <source>
        <dbReference type="Pfam" id="PF00326"/>
    </source>
</evidence>
<reference evidence="9 10" key="1">
    <citation type="submission" date="2020-08" db="EMBL/GenBank/DDBJ databases">
        <title>Sequencing the genomes of 1000 actinobacteria strains.</title>
        <authorList>
            <person name="Klenk H.-P."/>
        </authorList>
    </citation>
    <scope>NUCLEOTIDE SEQUENCE [LARGE SCALE GENOMIC DNA]</scope>
    <source>
        <strain evidence="9 10">DSM 44593</strain>
    </source>
</reference>
<dbReference type="GO" id="GO:0004252">
    <property type="term" value="F:serine-type endopeptidase activity"/>
    <property type="evidence" value="ECO:0007669"/>
    <property type="project" value="UniProtKB-EC"/>
</dbReference>
<evidence type="ECO:0000256" key="1">
    <source>
        <dbReference type="ARBA" id="ARBA00001070"/>
    </source>
</evidence>
<dbReference type="Pfam" id="PF00326">
    <property type="entry name" value="Peptidase_S9"/>
    <property type="match status" value="1"/>
</dbReference>
<dbReference type="GO" id="GO:0070012">
    <property type="term" value="F:oligopeptidase activity"/>
    <property type="evidence" value="ECO:0007669"/>
    <property type="project" value="TreeGrafter"/>
</dbReference>
<keyword evidence="10" id="KW-1185">Reference proteome</keyword>
<name>A0A841E8J8_9ACTN</name>
<comment type="caution">
    <text evidence="9">The sequence shown here is derived from an EMBL/GenBank/DDBJ whole genome shotgun (WGS) entry which is preliminary data.</text>
</comment>
<feature type="domain" description="Peptidase S9A N-terminal" evidence="8">
    <location>
        <begin position="8"/>
        <end position="424"/>
    </location>
</feature>
<dbReference type="PROSITE" id="PS00708">
    <property type="entry name" value="PRO_ENDOPEP_SER"/>
    <property type="match status" value="1"/>
</dbReference>
<dbReference type="PRINTS" id="PR00862">
    <property type="entry name" value="PROLIGOPTASE"/>
</dbReference>
<evidence type="ECO:0000256" key="6">
    <source>
        <dbReference type="ARBA" id="ARBA00022825"/>
    </source>
</evidence>
<gene>
    <name evidence="9" type="ORF">HNR25_004048</name>
</gene>
<dbReference type="RefSeq" id="WP_184637637.1">
    <property type="nucleotide sequence ID" value="NZ_BAABKT010000029.1"/>
</dbReference>
<dbReference type="SUPFAM" id="SSF53474">
    <property type="entry name" value="alpha/beta-Hydrolases"/>
    <property type="match status" value="1"/>
</dbReference>
<sequence length="702" mass="75923">MPERHYPAAERTGCQDDLHGCRVADPYRWLEDARSPQTEEWSAAQDALFGEQAQRWDGRARFAADVRELLGAGFVGAPSWRGERCLFMRRAGEQEHGVLYTAEPGPGGAAVERALIDPTALDPGGATTLDSWQPDREGRLLAYQMSAGGDEESLLRVMDIGTGEIVDGPLDRCRYSPVAWLPGGEAFYYVRRLPPGTVGADEEQYHRRVYLHRVGTTTDRDVLVFGQGRDMTENYGLSVSRDGRRLVLTAAAGTSGRNSAWIADLAADGWERPRFTAVQDGPAAQALPSVGGDGRLYVLTDRDAPRGRLCVTDPDTPGTDRWRTLVDSDPEAVMTDFAVLDGPQLDEHLLLVSWRRHAISEITVHERATGERRGAVELPGLGSIGGVTVRPEGGHEAWFGYSDTATPPTVYAYDARTGAVSLWASAPGSPPVPDVRTEQVVFSSRDGTPVRMLVVSPAGEVRPRPAVLYGYGGFRISMVPGYSATALSWVRAGGVYAVANLRGGLEEGEDWHRGGMLGAKQNVFDDCAAAAEHLIGSGRTRPDRLAVMGGSNGGLLVGAAITQRPDLFAAAVCSAPLLDMVRYERSGLGAMWNVEFGSAEVPEELAWLLDYSPYHRVVDGTAYPATLFSVFDNDTRVDPLHARKMCAALQHATCARPDERPVLLRRESAVGHSSRAISRTIGLSADQLAFLAHHTGLDPAAE</sequence>
<proteinExistence type="inferred from homology"/>
<dbReference type="InterPro" id="IPR002471">
    <property type="entry name" value="Pept_S9_AS"/>
</dbReference>
<dbReference type="InterPro" id="IPR002470">
    <property type="entry name" value="Peptidase_S9A"/>
</dbReference>
<evidence type="ECO:0000259" key="8">
    <source>
        <dbReference type="Pfam" id="PF02897"/>
    </source>
</evidence>
<dbReference type="AlphaFoldDB" id="A0A841E8J8"/>
<dbReference type="InterPro" id="IPR001375">
    <property type="entry name" value="Peptidase_S9_cat"/>
</dbReference>
<dbReference type="InterPro" id="IPR051167">
    <property type="entry name" value="Prolyl_oligopep/macrocyclase"/>
</dbReference>
<keyword evidence="6" id="KW-0720">Serine protease</keyword>
<dbReference type="SUPFAM" id="SSF50993">
    <property type="entry name" value="Peptidase/esterase 'gauge' domain"/>
    <property type="match status" value="1"/>
</dbReference>
<evidence type="ECO:0000256" key="3">
    <source>
        <dbReference type="ARBA" id="ARBA00011897"/>
    </source>
</evidence>
<keyword evidence="4" id="KW-0645">Protease</keyword>
<accession>A0A841E8J8</accession>
<feature type="domain" description="Peptidase S9 prolyl oligopeptidase catalytic" evidence="7">
    <location>
        <begin position="483"/>
        <end position="696"/>
    </location>
</feature>
<dbReference type="EC" id="3.4.21.26" evidence="3"/>
<dbReference type="Pfam" id="PF02897">
    <property type="entry name" value="Peptidase_S9_N"/>
    <property type="match status" value="1"/>
</dbReference>
<comment type="similarity">
    <text evidence="2">Belongs to the peptidase S9A family.</text>
</comment>
<dbReference type="InterPro" id="IPR029058">
    <property type="entry name" value="AB_hydrolase_fold"/>
</dbReference>
<evidence type="ECO:0000313" key="9">
    <source>
        <dbReference type="EMBL" id="MBB6000297.1"/>
    </source>
</evidence>
<evidence type="ECO:0000313" key="10">
    <source>
        <dbReference type="Proteomes" id="UP000578077"/>
    </source>
</evidence>
<protein>
    <recommendedName>
        <fullName evidence="3">prolyl oligopeptidase</fullName>
        <ecNumber evidence="3">3.4.21.26</ecNumber>
    </recommendedName>
</protein>
<dbReference type="GO" id="GO:0006508">
    <property type="term" value="P:proteolysis"/>
    <property type="evidence" value="ECO:0007669"/>
    <property type="project" value="UniProtKB-KW"/>
</dbReference>
<dbReference type="InterPro" id="IPR023302">
    <property type="entry name" value="Pept_S9A_N"/>
</dbReference>
<organism evidence="9 10">
    <name type="scientific">Streptomonospora salina</name>
    <dbReference type="NCBI Taxonomy" id="104205"/>
    <lineage>
        <taxon>Bacteria</taxon>
        <taxon>Bacillati</taxon>
        <taxon>Actinomycetota</taxon>
        <taxon>Actinomycetes</taxon>
        <taxon>Streptosporangiales</taxon>
        <taxon>Nocardiopsidaceae</taxon>
        <taxon>Streptomonospora</taxon>
    </lineage>
</organism>